<protein>
    <recommendedName>
        <fullName evidence="3">Secreted protein</fullName>
    </recommendedName>
</protein>
<dbReference type="EMBL" id="JANUGP010000041">
    <property type="protein sequence ID" value="MCS0605969.1"/>
    <property type="molecule type" value="Genomic_DNA"/>
</dbReference>
<reference evidence="1 2" key="1">
    <citation type="submission" date="2022-08" db="EMBL/GenBank/DDBJ databases">
        <authorList>
            <person name="Somphong A."/>
            <person name="Phongsopitanun W."/>
        </authorList>
    </citation>
    <scope>NUCLEOTIDE SEQUENCE [LARGE SCALE GENOMIC DNA]</scope>
    <source>
        <strain evidence="1 2">LP11</strain>
    </source>
</reference>
<name>A0ABT2BBT1_9ACTN</name>
<accession>A0ABT2BBT1</accession>
<keyword evidence="2" id="KW-1185">Reference proteome</keyword>
<dbReference type="Proteomes" id="UP001205612">
    <property type="component" value="Unassembled WGS sequence"/>
</dbReference>
<evidence type="ECO:0000313" key="2">
    <source>
        <dbReference type="Proteomes" id="UP001205612"/>
    </source>
</evidence>
<evidence type="ECO:0008006" key="3">
    <source>
        <dbReference type="Google" id="ProtNLM"/>
    </source>
</evidence>
<comment type="caution">
    <text evidence="1">The sequence shown here is derived from an EMBL/GenBank/DDBJ whole genome shotgun (WGS) entry which is preliminary data.</text>
</comment>
<proteinExistence type="predicted"/>
<dbReference type="RefSeq" id="WP_258783332.1">
    <property type="nucleotide sequence ID" value="NZ_JANUGP010000041.1"/>
</dbReference>
<gene>
    <name evidence="1" type="ORF">NX794_32895</name>
</gene>
<organism evidence="1 2">
    <name type="scientific">Streptomyces pyxinicus</name>
    <dbReference type="NCBI Taxonomy" id="2970331"/>
    <lineage>
        <taxon>Bacteria</taxon>
        <taxon>Bacillati</taxon>
        <taxon>Actinomycetota</taxon>
        <taxon>Actinomycetes</taxon>
        <taxon>Kitasatosporales</taxon>
        <taxon>Streptomycetaceae</taxon>
        <taxon>Streptomyces</taxon>
    </lineage>
</organism>
<evidence type="ECO:0000313" key="1">
    <source>
        <dbReference type="EMBL" id="MCS0605969.1"/>
    </source>
</evidence>
<sequence length="207" mass="21468">MASTGTKALIAGGTALLLCLVGGVLYAFGLSPFGEEKGEIKASEVCRTLGASDGSAVALRRVLPGESAYSFDDAVSDPRRDDMDVSYSSSCFVDGGGKQLLSATAEMLQYDHAEEWVEEVVGQFASVSSLKAFDAGDKAVASDKVAAVYLPCVARGDGQHLSVVVHLKQQGGGGAERLRDGLVSLARSTARFAQQNAKCDVVAEVGT</sequence>